<accession>A0A1V9Z8A6</accession>
<dbReference type="AlphaFoldDB" id="A0A1V9Z8A6"/>
<keyword evidence="4" id="KW-1185">Reference proteome</keyword>
<gene>
    <name evidence="3" type="ORF">THRCLA_08212</name>
</gene>
<dbReference type="Pfam" id="PF02141">
    <property type="entry name" value="DENN"/>
    <property type="match status" value="1"/>
</dbReference>
<dbReference type="Gene3D" id="3.40.50.11500">
    <property type="match status" value="1"/>
</dbReference>
<dbReference type="PANTHER" id="PTHR15288:SF0">
    <property type="entry name" value="UDENN DOMAIN-CONTAINING PROTEIN"/>
    <property type="match status" value="1"/>
</dbReference>
<feature type="region of interest" description="Disordered" evidence="1">
    <location>
        <begin position="482"/>
        <end position="524"/>
    </location>
</feature>
<dbReference type="PROSITE" id="PS50211">
    <property type="entry name" value="DENN"/>
    <property type="match status" value="1"/>
</dbReference>
<comment type="caution">
    <text evidence="3">The sequence shown here is derived from an EMBL/GenBank/DDBJ whole genome shotgun (WGS) entry which is preliminary data.</text>
</comment>
<dbReference type="InterPro" id="IPR043153">
    <property type="entry name" value="DENN_C"/>
</dbReference>
<feature type="compositionally biased region" description="Basic and acidic residues" evidence="1">
    <location>
        <begin position="482"/>
        <end position="491"/>
    </location>
</feature>
<evidence type="ECO:0000259" key="2">
    <source>
        <dbReference type="PROSITE" id="PS50211"/>
    </source>
</evidence>
<feature type="domain" description="UDENN" evidence="2">
    <location>
        <begin position="523"/>
        <end position="886"/>
    </location>
</feature>
<evidence type="ECO:0000313" key="4">
    <source>
        <dbReference type="Proteomes" id="UP000243217"/>
    </source>
</evidence>
<dbReference type="Gene3D" id="3.30.450.200">
    <property type="match status" value="1"/>
</dbReference>
<dbReference type="EMBL" id="JNBS01002195">
    <property type="protein sequence ID" value="OQR94236.1"/>
    <property type="molecule type" value="Genomic_DNA"/>
</dbReference>
<dbReference type="PANTHER" id="PTHR15288">
    <property type="entry name" value="DENN DOMAIN-CONTAINING PROTEIN 2"/>
    <property type="match status" value="1"/>
</dbReference>
<evidence type="ECO:0000313" key="3">
    <source>
        <dbReference type="EMBL" id="OQR94236.1"/>
    </source>
</evidence>
<proteinExistence type="predicted"/>
<reference evidence="3 4" key="1">
    <citation type="journal article" date="2014" name="Genome Biol. Evol.">
        <title>The secreted proteins of Achlya hypogyna and Thraustotheca clavata identify the ancestral oomycete secretome and reveal gene acquisitions by horizontal gene transfer.</title>
        <authorList>
            <person name="Misner I."/>
            <person name="Blouin N."/>
            <person name="Leonard G."/>
            <person name="Richards T.A."/>
            <person name="Lane C.E."/>
        </authorList>
    </citation>
    <scope>NUCLEOTIDE SEQUENCE [LARGE SCALE GENOMIC DNA]</scope>
    <source>
        <strain evidence="3 4">ATCC 34112</strain>
    </source>
</reference>
<organism evidence="3 4">
    <name type="scientific">Thraustotheca clavata</name>
    <dbReference type="NCBI Taxonomy" id="74557"/>
    <lineage>
        <taxon>Eukaryota</taxon>
        <taxon>Sar</taxon>
        <taxon>Stramenopiles</taxon>
        <taxon>Oomycota</taxon>
        <taxon>Saprolegniomycetes</taxon>
        <taxon>Saprolegniales</taxon>
        <taxon>Achlyaceae</taxon>
        <taxon>Thraustotheca</taxon>
    </lineage>
</organism>
<dbReference type="STRING" id="74557.A0A1V9Z8A6"/>
<dbReference type="InterPro" id="IPR037516">
    <property type="entry name" value="Tripartite_DENN"/>
</dbReference>
<dbReference type="InterPro" id="IPR051942">
    <property type="entry name" value="DENN_domain_containing_2"/>
</dbReference>
<feature type="region of interest" description="Disordered" evidence="1">
    <location>
        <begin position="330"/>
        <end position="349"/>
    </location>
</feature>
<protein>
    <recommendedName>
        <fullName evidence="2">UDENN domain-containing protein</fullName>
    </recommendedName>
</protein>
<name>A0A1V9Z8A6_9STRA</name>
<dbReference type="Proteomes" id="UP000243217">
    <property type="component" value="Unassembled WGS sequence"/>
</dbReference>
<dbReference type="Pfam" id="PF03456">
    <property type="entry name" value="uDENN"/>
    <property type="match status" value="1"/>
</dbReference>
<dbReference type="InterPro" id="IPR001194">
    <property type="entry name" value="cDENN_dom"/>
</dbReference>
<sequence>MASTWHDHDRWEEAKREKAQALREATAWKKKYIAERERRRELIRSLVVILRQEHAKPLQNDALIRRFSSILSNPDETSALLSPTLPSFDLDGDEDDSTEDEELRAGKQLASVPPSLQLVLEEEKIPTRSLRSSTVDSFPLNLSPRHDPKEEGQNMMINMLYSRSFVDDGHRSKRLQNLAKSISCFRSKRDRIFEHFFISGVPSSATIEPALDDVEGYWKPKVLFQYPPSAVYPMNEQAVSAFCFPIGTPAFSCTLSDVEAIKGSLVSSWACDTVNAYRQLLESYNTQCYTFRLTGSKGEALYGFCAAVMMDIEEPPILLEKGCFDGIETDSESDCDHGRRKKKREPPPFHSLAGILASPLTEKDSAFFEQSPAILTPRSYCITSKYPFYKLHFYFLRMLIESDMKARSAVKHSMMSQHTKEFEVVITSPEPLTMSFQMKDNVGANSWESVSEKQSKLLDAIASPITRTNDDFICISDERRFHPSSPKEDVSPIKSLRRKMRRSSSWSTSPSKLPGSKHERKKSSAVVATLDPAITGIRVGDILTAINGFPTGLHLSFCNDNNYFIADLAFAESMHLLDTSKRPLKLKFRRLFPKVPRRTSSFAHLEKAQTSSKGSTVLELLRRYRSMKLDEPGSWTTLKLDQMNLKYQFPVERTDEWTVKVLLELLSPENIVTILGHLLLEKQVAVVSDSTAKLSAVNTALLVLLRPYQWQSTYIPVLPSNLLDFLHSPVPYLVGIHPLFTPAEWPDVCFVYLDSGTITSPFPALDNESIPSGSQMTQVLYSCKEKWNTLPQQLPHPWYELSDAENDIISLVVSKVECILSTICGDIRSLSLVPLQGKSSYDVLQEEFLNANLSSNYIEFLSEFAQTQLFCQYCEDVLHILSQTRED</sequence>
<evidence type="ECO:0000256" key="1">
    <source>
        <dbReference type="SAM" id="MobiDB-lite"/>
    </source>
</evidence>
<feature type="compositionally biased region" description="Low complexity" evidence="1">
    <location>
        <begin position="503"/>
        <end position="512"/>
    </location>
</feature>
<dbReference type="SMART" id="SM00799">
    <property type="entry name" value="DENN"/>
    <property type="match status" value="1"/>
</dbReference>
<dbReference type="OrthoDB" id="74314at2759"/>
<dbReference type="InterPro" id="IPR005113">
    <property type="entry name" value="uDENN_dom"/>
</dbReference>